<evidence type="ECO:0000256" key="8">
    <source>
        <dbReference type="SAM" id="MobiDB-lite"/>
    </source>
</evidence>
<evidence type="ECO:0000256" key="5">
    <source>
        <dbReference type="ARBA" id="ARBA00023015"/>
    </source>
</evidence>
<dbReference type="GO" id="GO:0005507">
    <property type="term" value="F:copper ion binding"/>
    <property type="evidence" value="ECO:0007669"/>
    <property type="project" value="InterPro"/>
</dbReference>
<dbReference type="PROSITE" id="PS50073">
    <property type="entry name" value="COPPER_FIST_2"/>
    <property type="match status" value="1"/>
</dbReference>
<feature type="region of interest" description="Disordered" evidence="8">
    <location>
        <begin position="196"/>
        <end position="237"/>
    </location>
</feature>
<evidence type="ECO:0000256" key="3">
    <source>
        <dbReference type="ARBA" id="ARBA00022833"/>
    </source>
</evidence>
<keyword evidence="4" id="KW-0186">Copper</keyword>
<proteinExistence type="predicted"/>
<dbReference type="GO" id="GO:0006879">
    <property type="term" value="P:intracellular iron ion homeostasis"/>
    <property type="evidence" value="ECO:0007669"/>
    <property type="project" value="TreeGrafter"/>
</dbReference>
<evidence type="ECO:0000256" key="7">
    <source>
        <dbReference type="ARBA" id="ARBA00023242"/>
    </source>
</evidence>
<dbReference type="Gene3D" id="3.90.430.10">
    <property type="entry name" value="Copper fist DNA-binding domain"/>
    <property type="match status" value="1"/>
</dbReference>
<dbReference type="InterPro" id="IPR001083">
    <property type="entry name" value="Cu_fist_DNA-bd_dom"/>
</dbReference>
<dbReference type="InterPro" id="IPR036395">
    <property type="entry name" value="Cu_fist_DNA-bd_dom_sf"/>
</dbReference>
<dbReference type="PANTHER" id="PTHR28088:SF5">
    <property type="entry name" value="TRANSCRIPTIONAL ACTIVATOR HAA1-RELATED"/>
    <property type="match status" value="1"/>
</dbReference>
<dbReference type="EMBL" id="HG529582">
    <property type="protein sequence ID" value="CDI53535.1"/>
    <property type="molecule type" value="Genomic_DNA"/>
</dbReference>
<dbReference type="GO" id="GO:0006878">
    <property type="term" value="P:intracellular copper ion homeostasis"/>
    <property type="evidence" value="ECO:0007669"/>
    <property type="project" value="TreeGrafter"/>
</dbReference>
<evidence type="ECO:0000256" key="6">
    <source>
        <dbReference type="ARBA" id="ARBA00023163"/>
    </source>
</evidence>
<keyword evidence="2" id="KW-0479">Metal-binding</keyword>
<dbReference type="SMART" id="SM01090">
    <property type="entry name" value="Copper-fist"/>
    <property type="match status" value="1"/>
</dbReference>
<feature type="compositionally biased region" description="Low complexity" evidence="8">
    <location>
        <begin position="527"/>
        <end position="541"/>
    </location>
</feature>
<dbReference type="FunFam" id="3.90.430.10:FF:000001">
    <property type="entry name" value="Copper fist DNA-binding protein"/>
    <property type="match status" value="1"/>
</dbReference>
<dbReference type="GO" id="GO:0000978">
    <property type="term" value="F:RNA polymerase II cis-regulatory region sequence-specific DNA binding"/>
    <property type="evidence" value="ECO:0007669"/>
    <property type="project" value="TreeGrafter"/>
</dbReference>
<accession>A0A077QUD7</accession>
<reference evidence="10" key="1">
    <citation type="journal article" date="2014" name="Genome Biol. Evol.">
        <title>Gene Loss Rather Than Gene Gain Is Associated with a Host Jump from Monocots to Dicots in the Smut Fungus Melanopsichium pennsylvanicum.</title>
        <authorList>
            <person name="Sharma R."/>
            <person name="Mishra B."/>
            <person name="Runge F."/>
            <person name="Thines M."/>
        </authorList>
    </citation>
    <scope>NUCLEOTIDE SEQUENCE</scope>
    <source>
        <strain evidence="10">4</strain>
    </source>
</reference>
<feature type="domain" description="Copper-fist" evidence="9">
    <location>
        <begin position="95"/>
        <end position="131"/>
    </location>
</feature>
<dbReference type="GO" id="GO:0000981">
    <property type="term" value="F:DNA-binding transcription factor activity, RNA polymerase II-specific"/>
    <property type="evidence" value="ECO:0007669"/>
    <property type="project" value="TreeGrafter"/>
</dbReference>
<feature type="region of interest" description="Disordered" evidence="8">
    <location>
        <begin position="445"/>
        <end position="477"/>
    </location>
</feature>
<comment type="subcellular location">
    <subcellularLocation>
        <location evidence="1">Nucleus</location>
    </subcellularLocation>
</comment>
<evidence type="ECO:0000256" key="1">
    <source>
        <dbReference type="ARBA" id="ARBA00004123"/>
    </source>
</evidence>
<dbReference type="AlphaFoldDB" id="A0A077QUD7"/>
<feature type="compositionally biased region" description="Basic and acidic residues" evidence="8">
    <location>
        <begin position="212"/>
        <end position="232"/>
    </location>
</feature>
<keyword evidence="3" id="KW-0862">Zinc</keyword>
<evidence type="ECO:0000256" key="4">
    <source>
        <dbReference type="ARBA" id="ARBA00023008"/>
    </source>
</evidence>
<dbReference type="InterPro" id="IPR051763">
    <property type="entry name" value="Copper_Homeo_Regul"/>
</dbReference>
<keyword evidence="6" id="KW-0804">Transcription</keyword>
<keyword evidence="5" id="KW-0805">Transcription regulation</keyword>
<dbReference type="SUPFAM" id="SSF57879">
    <property type="entry name" value="Zinc domain conserved in yeast copper-regulated transcription factors"/>
    <property type="match status" value="1"/>
</dbReference>
<dbReference type="GO" id="GO:0005634">
    <property type="term" value="C:nucleus"/>
    <property type="evidence" value="ECO:0007669"/>
    <property type="project" value="UniProtKB-SubCell"/>
</dbReference>
<dbReference type="GO" id="GO:0045944">
    <property type="term" value="P:positive regulation of transcription by RNA polymerase II"/>
    <property type="evidence" value="ECO:0007669"/>
    <property type="project" value="TreeGrafter"/>
</dbReference>
<organism evidence="10">
    <name type="scientific">Melanopsichium pennsylvanicum 4</name>
    <dbReference type="NCBI Taxonomy" id="1398559"/>
    <lineage>
        <taxon>Eukaryota</taxon>
        <taxon>Fungi</taxon>
        <taxon>Dikarya</taxon>
        <taxon>Basidiomycota</taxon>
        <taxon>Ustilaginomycotina</taxon>
        <taxon>Ustilaginomycetes</taxon>
        <taxon>Ustilaginales</taxon>
        <taxon>Ustilaginaceae</taxon>
        <taxon>Melanopsichium</taxon>
    </lineage>
</organism>
<feature type="region of interest" description="Disordered" evidence="8">
    <location>
        <begin position="110"/>
        <end position="133"/>
    </location>
</feature>
<keyword evidence="7" id="KW-0539">Nucleus</keyword>
<feature type="compositionally biased region" description="Low complexity" evidence="8">
    <location>
        <begin position="445"/>
        <end position="466"/>
    </location>
</feature>
<name>A0A077QUD7_9BASI</name>
<feature type="region of interest" description="Disordered" evidence="8">
    <location>
        <begin position="64"/>
        <end position="85"/>
    </location>
</feature>
<feature type="region of interest" description="Disordered" evidence="8">
    <location>
        <begin position="510"/>
        <end position="546"/>
    </location>
</feature>
<protein>
    <recommendedName>
        <fullName evidence="9">Copper-fist domain-containing protein</fullName>
    </recommendedName>
</protein>
<sequence>MTATTTASTTTPSYLSHRFSNSMLSASRLGQSSQSYTYLSTSASSNLRDNATPSNAVTMSSLHAHQPTDYASPLPSPSRRSSRGDASIHLSATTVKYACASCIRGHRTSTCTHKDGSKGPLYPIRSKGRPPTQCEICRQRRKESGRHVRCDCSGKKPSTASCATTSAASQPINKVSPAFSTAPVPIMPAGATSLNETIDRLDHPRPTKKLKTQQEPRSKESALSTPERRFSDAESIDQAPSAFDNVLAPIRTSRNHHSWSLPSIHCARRSSQSLEARVPAPQSFDEPMPVRYSTLSLSSLMNPCDCRNTGSCTCCSDQHQRNAPVSPKQRDAALGHCDPRSCSCSGPSCPQAKGAALTHEQHSVSASQDHVSSKMTASAGCCSSKDPSASSAPSIELLLQAVDMSTEFVPPPCGCGDNCRCARCLSRSDAAAACSSSITTTTTTNVRQHTAADRASSTITASSNASPRTPPATLPTLSTCTPTATGADAGCDDCAACDLALERPSGIGAVDSWMEKHSRHRSPSTESRTVASGSTSRTSSRAEQASAVFAPTSVPTLHGGLLTSEPSQNQQMVEGDDEVRAELVLIHPKCADCLQVVRNKGVGVLSAAPSVNTK</sequence>
<evidence type="ECO:0000313" key="10">
    <source>
        <dbReference type="EMBL" id="CDI53535.1"/>
    </source>
</evidence>
<dbReference type="SMART" id="SM00412">
    <property type="entry name" value="Cu_FIST"/>
    <property type="match status" value="1"/>
</dbReference>
<dbReference type="Pfam" id="PF00649">
    <property type="entry name" value="Copper-fist"/>
    <property type="match status" value="1"/>
</dbReference>
<evidence type="ECO:0000256" key="2">
    <source>
        <dbReference type="ARBA" id="ARBA00022723"/>
    </source>
</evidence>
<evidence type="ECO:0000259" key="9">
    <source>
        <dbReference type="PROSITE" id="PS50073"/>
    </source>
</evidence>
<dbReference type="PANTHER" id="PTHR28088">
    <property type="entry name" value="TRANSCRIPTIONAL ACTIVATOR HAA1-RELATED"/>
    <property type="match status" value="1"/>
</dbReference>